<dbReference type="AlphaFoldDB" id="A0A7M3DXT2"/>
<dbReference type="Proteomes" id="UP000292974">
    <property type="component" value="Unassembled WGS sequence"/>
</dbReference>
<gene>
    <name evidence="1" type="ORF">ELH90_18605</name>
</gene>
<evidence type="ECO:0000313" key="1">
    <source>
        <dbReference type="EMBL" id="TAY53494.1"/>
    </source>
</evidence>
<organism evidence="1 2">
    <name type="scientific">Rhizobium leguminosarum</name>
    <dbReference type="NCBI Taxonomy" id="384"/>
    <lineage>
        <taxon>Bacteria</taxon>
        <taxon>Pseudomonadati</taxon>
        <taxon>Pseudomonadota</taxon>
        <taxon>Alphaproteobacteria</taxon>
        <taxon>Hyphomicrobiales</taxon>
        <taxon>Rhizobiaceae</taxon>
        <taxon>Rhizobium/Agrobacterium group</taxon>
        <taxon>Rhizobium</taxon>
    </lineage>
</organism>
<protein>
    <submittedName>
        <fullName evidence="1">Uncharacterized protein</fullName>
    </submittedName>
</protein>
<comment type="caution">
    <text evidence="1">The sequence shown here is derived from an EMBL/GenBank/DDBJ whole genome shotgun (WGS) entry which is preliminary data.</text>
</comment>
<sequence length="83" mass="9295">MSGVFKPLVNRWIGHSCTTLSCFCLGTPDYRSSAGSNRPVLRRLGGIPLAEFQRSVFAEGIMLNCEDCRRLALKYGDKLEVRE</sequence>
<evidence type="ECO:0000313" key="2">
    <source>
        <dbReference type="Proteomes" id="UP000292974"/>
    </source>
</evidence>
<proteinExistence type="predicted"/>
<dbReference type="PROSITE" id="PS51257">
    <property type="entry name" value="PROKAR_LIPOPROTEIN"/>
    <property type="match status" value="1"/>
</dbReference>
<accession>A0A7M3DXT2</accession>
<reference evidence="1 2" key="1">
    <citation type="submission" date="2019-02" db="EMBL/GenBank/DDBJ databases">
        <title>The genomic architecture of introgression among sibling species of bacteria.</title>
        <authorList>
            <person name="Cavassim M.I.A."/>
            <person name="Moeskjaer S."/>
            <person name="Moslemi C."/>
            <person name="Fields B."/>
            <person name="Bachmann A."/>
            <person name="Vilhjalmsson B."/>
            <person name="Schierup M.H."/>
            <person name="Young J.P.W."/>
            <person name="Andersen S.U."/>
        </authorList>
    </citation>
    <scope>NUCLEOTIDE SEQUENCE [LARGE SCALE GENOMIC DNA]</scope>
    <source>
        <strain evidence="1 2">SM135B</strain>
    </source>
</reference>
<dbReference type="EMBL" id="SIOP01000001">
    <property type="protein sequence ID" value="TAY53494.1"/>
    <property type="molecule type" value="Genomic_DNA"/>
</dbReference>
<name>A0A7M3DXT2_RHILE</name>